<dbReference type="PANTHER" id="PTHR11647">
    <property type="entry name" value="HYDRANTOINASE/DIHYDROPYRIMIDINASE FAMILY MEMBER"/>
    <property type="match status" value="1"/>
</dbReference>
<dbReference type="GO" id="GO:0005829">
    <property type="term" value="C:cytosol"/>
    <property type="evidence" value="ECO:0007669"/>
    <property type="project" value="TreeGrafter"/>
</dbReference>
<dbReference type="PANTHER" id="PTHR11647:SF1">
    <property type="entry name" value="COLLAPSIN RESPONSE MEDIATOR PROTEIN"/>
    <property type="match status" value="1"/>
</dbReference>
<dbReference type="CDD" id="cd01297">
    <property type="entry name" value="D-aminoacylase"/>
    <property type="match status" value="1"/>
</dbReference>
<dbReference type="Pfam" id="PF07969">
    <property type="entry name" value="Amidohydro_3"/>
    <property type="match status" value="1"/>
</dbReference>
<dbReference type="InterPro" id="IPR032466">
    <property type="entry name" value="Metal_Hydrolase"/>
</dbReference>
<evidence type="ECO:0000313" key="3">
    <source>
        <dbReference type="Proteomes" id="UP000263833"/>
    </source>
</evidence>
<feature type="domain" description="Amidohydrolase 3" evidence="1">
    <location>
        <begin position="45"/>
        <end position="553"/>
    </location>
</feature>
<proteinExistence type="predicted"/>
<organism evidence="2 3">
    <name type="scientific">Sphingorhabdus pulchriflava</name>
    <dbReference type="NCBI Taxonomy" id="2292257"/>
    <lineage>
        <taxon>Bacteria</taxon>
        <taxon>Pseudomonadati</taxon>
        <taxon>Pseudomonadota</taxon>
        <taxon>Alphaproteobacteria</taxon>
        <taxon>Sphingomonadales</taxon>
        <taxon>Sphingomonadaceae</taxon>
        <taxon>Sphingorhabdus</taxon>
    </lineage>
</organism>
<dbReference type="Gene3D" id="3.20.20.140">
    <property type="entry name" value="Metal-dependent hydrolases"/>
    <property type="match status" value="1"/>
</dbReference>
<dbReference type="SUPFAM" id="SSF51556">
    <property type="entry name" value="Metallo-dependent hydrolases"/>
    <property type="match status" value="1"/>
</dbReference>
<accession>A0A371BGQ3</accession>
<dbReference type="InterPro" id="IPR011059">
    <property type="entry name" value="Metal-dep_hydrolase_composite"/>
</dbReference>
<dbReference type="EMBL" id="QRGP01000001">
    <property type="protein sequence ID" value="RDV06677.1"/>
    <property type="molecule type" value="Genomic_DNA"/>
</dbReference>
<dbReference type="AlphaFoldDB" id="A0A371BGQ3"/>
<comment type="caution">
    <text evidence="2">The sequence shown here is derived from an EMBL/GenBank/DDBJ whole genome shotgun (WGS) entry which is preliminary data.</text>
</comment>
<reference evidence="3" key="1">
    <citation type="submission" date="2018-08" db="EMBL/GenBank/DDBJ databases">
        <authorList>
            <person name="Kim S.-J."/>
            <person name="Jung G.-Y."/>
        </authorList>
    </citation>
    <scope>NUCLEOTIDE SEQUENCE [LARGE SCALE GENOMIC DNA]</scope>
    <source>
        <strain evidence="3">GY_G</strain>
    </source>
</reference>
<evidence type="ECO:0000313" key="2">
    <source>
        <dbReference type="EMBL" id="RDV06677.1"/>
    </source>
</evidence>
<gene>
    <name evidence="2" type="ORF">DXH95_04500</name>
</gene>
<protein>
    <submittedName>
        <fullName evidence="2">D-aminoacylase</fullName>
    </submittedName>
</protein>
<dbReference type="Gene3D" id="2.30.40.10">
    <property type="entry name" value="Urease, subunit C, domain 1"/>
    <property type="match status" value="1"/>
</dbReference>
<sequence length="576" mass="62873">MDYDLVIRNGHIVDGSGKPAFTGDVGVRDGKIVAVGTVEGRAASEIDAGGKLVTPGFVDIHTHFDGQATWESRMAPSSNHGVTTVLMGNCGVGFAPCRPHQRDMLVKLMEGVEDIPEVVMVDGLPWNWETFPDYLNALEERKLDIDVATQVPHSAVRIFVMGERAARHEPPTKDDLAQMRALVKEAIEAGAFGVTTSRNMMHRTRAGELAPSLYSEFDELCALMDGLVEAKAGVFQMIPAPANDAEEEFALLRGLAEHGKRPVSFTLLDVPGQPGAGWRSMLRGLEKARQDGLQMRGQVAPRPVGMFYGLDLSLNPFSSHPSYKAIAGLPLADRVAKMRDPEFRAQLLSEIAEDSNPVTLTLINAFRASNEWEDGRPNYEPERANSMEARAQAAGQSVEEFAYDRLLEDEGRRMFYLPAANYTEGNLSAVREMLGHPDTVMALADGGAHYGLICDSSFPTYYLQRWARDAAESERIDLPRAVAELTSKTAATVGLNDRGLIAPGMKADLNVIDFDALQLRVPEIVYDLPAGGKRMLQKVDGIVATIVNGKITYRNGEPTGELPGRLVRRTAMELAA</sequence>
<dbReference type="OrthoDB" id="9766983at2"/>
<keyword evidence="3" id="KW-1185">Reference proteome</keyword>
<dbReference type="SUPFAM" id="SSF51338">
    <property type="entry name" value="Composite domain of metallo-dependent hydrolases"/>
    <property type="match status" value="1"/>
</dbReference>
<dbReference type="RefSeq" id="WP_115548225.1">
    <property type="nucleotide sequence ID" value="NZ_QRGP01000001.1"/>
</dbReference>
<name>A0A371BGQ3_9SPHN</name>
<dbReference type="InterPro" id="IPR013108">
    <property type="entry name" value="Amidohydro_3"/>
</dbReference>
<evidence type="ECO:0000259" key="1">
    <source>
        <dbReference type="Pfam" id="PF07969"/>
    </source>
</evidence>
<dbReference type="GO" id="GO:0016812">
    <property type="term" value="F:hydrolase activity, acting on carbon-nitrogen (but not peptide) bonds, in cyclic amides"/>
    <property type="evidence" value="ECO:0007669"/>
    <property type="project" value="TreeGrafter"/>
</dbReference>
<dbReference type="InterPro" id="IPR050378">
    <property type="entry name" value="Metallo-dep_Hydrolases_sf"/>
</dbReference>
<dbReference type="Proteomes" id="UP000263833">
    <property type="component" value="Unassembled WGS sequence"/>
</dbReference>